<accession>A0ABY4L633</accession>
<dbReference type="Proteomes" id="UP000832041">
    <property type="component" value="Chromosome"/>
</dbReference>
<evidence type="ECO:0000313" key="2">
    <source>
        <dbReference type="EMBL" id="UPT22765.1"/>
    </source>
</evidence>
<dbReference type="Gene3D" id="1.10.260.40">
    <property type="entry name" value="lambda repressor-like DNA-binding domains"/>
    <property type="match status" value="1"/>
</dbReference>
<dbReference type="RefSeq" id="WP_248591275.1">
    <property type="nucleotide sequence ID" value="NZ_BAABEB010000011.1"/>
</dbReference>
<gene>
    <name evidence="2" type="ORF">FOF52_18925</name>
</gene>
<dbReference type="Pfam" id="PF19054">
    <property type="entry name" value="DUF5753"/>
    <property type="match status" value="1"/>
</dbReference>
<evidence type="ECO:0000313" key="3">
    <source>
        <dbReference type="Proteomes" id="UP000832041"/>
    </source>
</evidence>
<reference evidence="2 3" key="1">
    <citation type="submission" date="2020-04" db="EMBL/GenBank/DDBJ databases">
        <title>Thermobifida alba genome sequencing and assembly.</title>
        <authorList>
            <person name="Luzics S."/>
            <person name="Horvath B."/>
            <person name="Nagy I."/>
            <person name="Toth A."/>
            <person name="Nagy I."/>
            <person name="Kukolya J."/>
        </authorList>
    </citation>
    <scope>NUCLEOTIDE SEQUENCE [LARGE SCALE GENOMIC DNA]</scope>
    <source>
        <strain evidence="2 3">DSM 43795</strain>
    </source>
</reference>
<dbReference type="EMBL" id="CP051627">
    <property type="protein sequence ID" value="UPT22765.1"/>
    <property type="molecule type" value="Genomic_DNA"/>
</dbReference>
<organism evidence="2 3">
    <name type="scientific">Thermobifida alba</name>
    <name type="common">Thermomonospora alba</name>
    <dbReference type="NCBI Taxonomy" id="53522"/>
    <lineage>
        <taxon>Bacteria</taxon>
        <taxon>Bacillati</taxon>
        <taxon>Actinomycetota</taxon>
        <taxon>Actinomycetes</taxon>
        <taxon>Streptosporangiales</taxon>
        <taxon>Nocardiopsidaceae</taxon>
        <taxon>Thermobifida</taxon>
    </lineage>
</organism>
<dbReference type="CDD" id="cd00093">
    <property type="entry name" value="HTH_XRE"/>
    <property type="match status" value="1"/>
</dbReference>
<keyword evidence="3" id="KW-1185">Reference proteome</keyword>
<name>A0ABY4L633_THEAE</name>
<dbReference type="PROSITE" id="PS50943">
    <property type="entry name" value="HTH_CROC1"/>
    <property type="match status" value="1"/>
</dbReference>
<evidence type="ECO:0000259" key="1">
    <source>
        <dbReference type="PROSITE" id="PS50943"/>
    </source>
</evidence>
<dbReference type="SMART" id="SM00530">
    <property type="entry name" value="HTH_XRE"/>
    <property type="match status" value="1"/>
</dbReference>
<dbReference type="SUPFAM" id="SSF47413">
    <property type="entry name" value="lambda repressor-like DNA-binding domains"/>
    <property type="match status" value="1"/>
</dbReference>
<protein>
    <submittedName>
        <fullName evidence="2">Helix-turn-helix domain-containing protein</fullName>
    </submittedName>
</protein>
<dbReference type="InterPro" id="IPR043917">
    <property type="entry name" value="DUF5753"/>
</dbReference>
<feature type="domain" description="HTH cro/C1-type" evidence="1">
    <location>
        <begin position="18"/>
        <end position="73"/>
    </location>
</feature>
<dbReference type="InterPro" id="IPR001387">
    <property type="entry name" value="Cro/C1-type_HTH"/>
</dbReference>
<proteinExistence type="predicted"/>
<dbReference type="InterPro" id="IPR010982">
    <property type="entry name" value="Lambda_DNA-bd_dom_sf"/>
</dbReference>
<sequence>MRRMHSPTVRRRRLAAELRKLRLSAKLGSAQAAKKLGWPASKLTRIERAERGVAAPDLAALLELYEVNDPQTRNGLAALQKQSKERGWWYDYRDVFGGSALPDFESEASHIQTFEGLAVPGLLETPAYIKAAFRAGDALPDSVVERHLEARLERQRILEGHNPAKLTAIIDEAALRRMVGGTKVMYEQIQHLAHMALRHNVDLRVLPFSAGAHAGMLGAFTLLHFPDPLDTSLGFIESVASTLIVEEPHQLERLSEVFGHLQGSALLPNQTVDFLHRMLDDIPV</sequence>
<dbReference type="Pfam" id="PF13560">
    <property type="entry name" value="HTH_31"/>
    <property type="match status" value="1"/>
</dbReference>